<evidence type="ECO:0000313" key="10">
    <source>
        <dbReference type="Proteomes" id="UP000190626"/>
    </source>
</evidence>
<evidence type="ECO:0000313" key="9">
    <source>
        <dbReference type="EMBL" id="OPH57823.1"/>
    </source>
</evidence>
<comment type="subcellular location">
    <subcellularLocation>
        <location evidence="1">Membrane</location>
        <topology evidence="1">Single-pass membrane protein</topology>
    </subcellularLocation>
</comment>
<sequence length="219" mass="23654">MKRKVMLYIILTALVVVGGGIGGYFWYEGQNYLSTDDSRLAGDIYKVMPRITGKVTSLQVNEGDHVLADQIIGQQDNNNLPTSSLDQAALRSPIEGTVIKTLVKVGEVSSPGQTVAMVVDTSKLYVSANIEETQIYKIKEGEKVEINLDNFPGKVLVGKVKEISKATASTFSLLPSTNTSGNFTKVTQRIPIKIAIDDNQGLDLSPGISSSIKIHLKGN</sequence>
<evidence type="ECO:0000256" key="3">
    <source>
        <dbReference type="ARBA" id="ARBA00022692"/>
    </source>
</evidence>
<dbReference type="Pfam" id="PF25917">
    <property type="entry name" value="BSH_RND"/>
    <property type="match status" value="1"/>
</dbReference>
<reference evidence="10" key="1">
    <citation type="submission" date="2016-07" db="EMBL/GenBank/DDBJ databases">
        <authorList>
            <person name="Florea S."/>
            <person name="Webb J.S."/>
            <person name="Jaromczyk J."/>
            <person name="Schardl C.L."/>
        </authorList>
    </citation>
    <scope>NUCLEOTIDE SEQUENCE [LARGE SCALE GENOMIC DNA]</scope>
    <source>
        <strain evidence="10">CY1</strain>
    </source>
</reference>
<dbReference type="GO" id="GO:0055085">
    <property type="term" value="P:transmembrane transport"/>
    <property type="evidence" value="ECO:0007669"/>
    <property type="project" value="InterPro"/>
</dbReference>
<name>A0A1V4HL81_9BACL</name>
<comment type="similarity">
    <text evidence="2">Belongs to the membrane fusion protein (MFP) (TC 8.A.1) family.</text>
</comment>
<comment type="caution">
    <text evidence="9">The sequence shown here is derived from an EMBL/GenBank/DDBJ whole genome shotgun (WGS) entry which is preliminary data.</text>
</comment>
<evidence type="ECO:0000256" key="2">
    <source>
        <dbReference type="ARBA" id="ARBA00009477"/>
    </source>
</evidence>
<feature type="domain" description="Multidrug resistance protein MdtA-like barrel-sandwich hybrid" evidence="7">
    <location>
        <begin position="46"/>
        <end position="121"/>
    </location>
</feature>
<dbReference type="Gene3D" id="2.40.30.170">
    <property type="match status" value="1"/>
</dbReference>
<feature type="domain" description="p-hydroxybenzoic acid efflux pump subunit AaeA-like beta-barrel" evidence="8">
    <location>
        <begin position="124"/>
        <end position="215"/>
    </location>
</feature>
<proteinExistence type="inferred from homology"/>
<dbReference type="GO" id="GO:0016020">
    <property type="term" value="C:membrane"/>
    <property type="evidence" value="ECO:0007669"/>
    <property type="project" value="UniProtKB-SubCell"/>
</dbReference>
<dbReference type="SUPFAM" id="SSF111369">
    <property type="entry name" value="HlyD-like secretion proteins"/>
    <property type="match status" value="1"/>
</dbReference>
<accession>A0A1V4HL81</accession>
<dbReference type="Gene3D" id="2.40.50.100">
    <property type="match status" value="1"/>
</dbReference>
<dbReference type="AlphaFoldDB" id="A0A1V4HL81"/>
<dbReference type="InterPro" id="IPR058625">
    <property type="entry name" value="MdtA-like_BSH"/>
</dbReference>
<feature type="transmembrane region" description="Helical" evidence="6">
    <location>
        <begin position="7"/>
        <end position="27"/>
    </location>
</feature>
<evidence type="ECO:0000256" key="6">
    <source>
        <dbReference type="SAM" id="Phobius"/>
    </source>
</evidence>
<evidence type="ECO:0000256" key="1">
    <source>
        <dbReference type="ARBA" id="ARBA00004167"/>
    </source>
</evidence>
<keyword evidence="3 6" id="KW-0812">Transmembrane</keyword>
<protein>
    <submittedName>
        <fullName evidence="9">Hemolysin D</fullName>
    </submittedName>
</protein>
<dbReference type="PANTHER" id="PTHR30386:SF26">
    <property type="entry name" value="TRANSPORT PROTEIN COMB"/>
    <property type="match status" value="1"/>
</dbReference>
<evidence type="ECO:0000259" key="7">
    <source>
        <dbReference type="Pfam" id="PF25917"/>
    </source>
</evidence>
<dbReference type="PANTHER" id="PTHR30386">
    <property type="entry name" value="MEMBRANE FUSION SUBUNIT OF EMRAB-TOLC MULTIDRUG EFFLUX PUMP"/>
    <property type="match status" value="1"/>
</dbReference>
<organism evidence="9 10">
    <name type="scientific">Paenibacillus ferrarius</name>
    <dbReference type="NCBI Taxonomy" id="1469647"/>
    <lineage>
        <taxon>Bacteria</taxon>
        <taxon>Bacillati</taxon>
        <taxon>Bacillota</taxon>
        <taxon>Bacilli</taxon>
        <taxon>Bacillales</taxon>
        <taxon>Paenibacillaceae</taxon>
        <taxon>Paenibacillus</taxon>
    </lineage>
</organism>
<dbReference type="OrthoDB" id="9811754at2"/>
<dbReference type="EMBL" id="MBTG01000012">
    <property type="protein sequence ID" value="OPH57823.1"/>
    <property type="molecule type" value="Genomic_DNA"/>
</dbReference>
<evidence type="ECO:0000256" key="4">
    <source>
        <dbReference type="ARBA" id="ARBA00022989"/>
    </source>
</evidence>
<evidence type="ECO:0000256" key="5">
    <source>
        <dbReference type="ARBA" id="ARBA00023136"/>
    </source>
</evidence>
<keyword evidence="4 6" id="KW-1133">Transmembrane helix</keyword>
<dbReference type="Proteomes" id="UP000190626">
    <property type="component" value="Unassembled WGS sequence"/>
</dbReference>
<keyword evidence="10" id="KW-1185">Reference proteome</keyword>
<dbReference type="STRING" id="1469647.BC351_04825"/>
<dbReference type="RefSeq" id="WP_079413439.1">
    <property type="nucleotide sequence ID" value="NZ_MBTG01000012.1"/>
</dbReference>
<keyword evidence="5 6" id="KW-0472">Membrane</keyword>
<dbReference type="InterPro" id="IPR050739">
    <property type="entry name" value="MFP"/>
</dbReference>
<dbReference type="Pfam" id="PF25963">
    <property type="entry name" value="Beta-barrel_AAEA"/>
    <property type="match status" value="1"/>
</dbReference>
<dbReference type="InterPro" id="IPR058634">
    <property type="entry name" value="AaeA-lik-b-barrel"/>
</dbReference>
<gene>
    <name evidence="9" type="ORF">BC351_04825</name>
</gene>
<evidence type="ECO:0000259" key="8">
    <source>
        <dbReference type="Pfam" id="PF25963"/>
    </source>
</evidence>